<evidence type="ECO:0000256" key="1">
    <source>
        <dbReference type="SAM" id="SignalP"/>
    </source>
</evidence>
<protein>
    <submittedName>
        <fullName evidence="2">Variant surface glycoprotein 1125.5163</fullName>
    </submittedName>
</protein>
<evidence type="ECO:0000313" key="2">
    <source>
        <dbReference type="EMBL" id="APD75299.1"/>
    </source>
</evidence>
<dbReference type="VEuPathDB" id="TriTrypDB:Tb427_000472400"/>
<accession>A0A1J0RBR5</accession>
<sequence length="354" mass="38308">MHKERHSLWLNAFFILTLQSAHAAGEDRTPCSSACGCAARLTNRLTVQQLDTERAVNHYSDAINQHLQLIAAALAGDRDLQRLVIPLITSSGAALEACHVAIKTRLEKQREATNKTHKAISALSTLSYLTTYEPKITLKQTTDTNLQNVQITAENHVTTETQQQCKEAAAEAELTHNSETEAAEKAPVITTTHRDVVATCSQNDGTGCASNQLANGGIITLQLKADDKLTTVAGGSNKFSSTNKQEKIVVSSALHTDAATVQQAHDALQKLATEASLAACDSLPKDFATHSGSPDFKLAAHKALLADYTKEKLTPGDESTLKEQLKQAYGNQNSDFSKVLWNKLEEIKAPQQVE</sequence>
<feature type="chain" id="PRO_5013108439" evidence="1">
    <location>
        <begin position="24"/>
        <end position="354"/>
    </location>
</feature>
<dbReference type="SUPFAM" id="SSF58087">
    <property type="entry name" value="Variant surface glycoprotein (N-terminal domain)"/>
    <property type="match status" value="1"/>
</dbReference>
<name>A0A1J0RBR5_9TRYP</name>
<dbReference type="AlphaFoldDB" id="A0A1J0RBR5"/>
<keyword evidence="1" id="KW-0732">Signal</keyword>
<reference evidence="2" key="1">
    <citation type="submission" date="2016-08" db="EMBL/GenBank/DDBJ databases">
        <title>VSG repertoire of Trypanosoma brucei EATRO 1125.</title>
        <authorList>
            <person name="Cross G.A."/>
        </authorList>
    </citation>
    <scope>NUCLEOTIDE SEQUENCE</scope>
    <source>
        <strain evidence="2">EATRO 1125</strain>
    </source>
</reference>
<feature type="signal peptide" evidence="1">
    <location>
        <begin position="1"/>
        <end position="23"/>
    </location>
</feature>
<organism evidence="2">
    <name type="scientific">Trypanosoma brucei</name>
    <dbReference type="NCBI Taxonomy" id="5691"/>
    <lineage>
        <taxon>Eukaryota</taxon>
        <taxon>Discoba</taxon>
        <taxon>Euglenozoa</taxon>
        <taxon>Kinetoplastea</taxon>
        <taxon>Metakinetoplastina</taxon>
        <taxon>Trypanosomatida</taxon>
        <taxon>Trypanosomatidae</taxon>
        <taxon>Trypanosoma</taxon>
    </lineage>
</organism>
<proteinExistence type="predicted"/>
<dbReference type="EMBL" id="KX701343">
    <property type="protein sequence ID" value="APD75299.1"/>
    <property type="molecule type" value="Genomic_DNA"/>
</dbReference>